<evidence type="ECO:0000256" key="2">
    <source>
        <dbReference type="ARBA" id="ARBA00009761"/>
    </source>
</evidence>
<evidence type="ECO:0000256" key="1">
    <source>
        <dbReference type="ARBA" id="ARBA00004123"/>
    </source>
</evidence>
<accession>A0AA41S572</accession>
<gene>
    <name evidence="4" type="ORF">MKW94_017943</name>
</gene>
<dbReference type="SUPFAM" id="SSF50249">
    <property type="entry name" value="Nucleic acid-binding proteins"/>
    <property type="match status" value="1"/>
</dbReference>
<organism evidence="4 5">
    <name type="scientific">Papaver nudicaule</name>
    <name type="common">Iceland poppy</name>
    <dbReference type="NCBI Taxonomy" id="74823"/>
    <lineage>
        <taxon>Eukaryota</taxon>
        <taxon>Viridiplantae</taxon>
        <taxon>Streptophyta</taxon>
        <taxon>Embryophyta</taxon>
        <taxon>Tracheophyta</taxon>
        <taxon>Spermatophyta</taxon>
        <taxon>Magnoliopsida</taxon>
        <taxon>Ranunculales</taxon>
        <taxon>Papaveraceae</taxon>
        <taxon>Papaveroideae</taxon>
        <taxon>Papaver</taxon>
    </lineage>
</organism>
<evidence type="ECO:0000313" key="4">
    <source>
        <dbReference type="EMBL" id="MCL7028841.1"/>
    </source>
</evidence>
<dbReference type="PANTHER" id="PTHR47058">
    <property type="entry name" value="REPLICATION PROTEIN A 14 KDA SUBUNIT A-RELATED"/>
    <property type="match status" value="1"/>
</dbReference>
<dbReference type="InterPro" id="IPR013970">
    <property type="entry name" value="Rfa2"/>
</dbReference>
<evidence type="ECO:0000256" key="3">
    <source>
        <dbReference type="ARBA" id="ARBA00023242"/>
    </source>
</evidence>
<dbReference type="GO" id="GO:0031981">
    <property type="term" value="C:nuclear lumen"/>
    <property type="evidence" value="ECO:0007669"/>
    <property type="project" value="UniProtKB-ARBA"/>
</dbReference>
<evidence type="ECO:0000313" key="5">
    <source>
        <dbReference type="Proteomes" id="UP001177140"/>
    </source>
</evidence>
<dbReference type="PANTHER" id="PTHR47058:SF3">
    <property type="entry name" value="REPLICATION PROTEIN A 14 KDA SUBUNIT A-RELATED"/>
    <property type="match status" value="1"/>
</dbReference>
<dbReference type="Gene3D" id="2.40.50.140">
    <property type="entry name" value="Nucleic acid-binding proteins"/>
    <property type="match status" value="1"/>
</dbReference>
<name>A0AA41S572_PAPNU</name>
<protein>
    <submittedName>
        <fullName evidence="4">Uncharacterized protein</fullName>
    </submittedName>
</protein>
<keyword evidence="3" id="KW-0539">Nucleus</keyword>
<reference evidence="4" key="1">
    <citation type="submission" date="2022-03" db="EMBL/GenBank/DDBJ databases">
        <title>A functionally conserved STORR gene fusion in Papaver species that diverged 16.8 million years ago.</title>
        <authorList>
            <person name="Catania T."/>
        </authorList>
    </citation>
    <scope>NUCLEOTIDE SEQUENCE</scope>
    <source>
        <strain evidence="4">S-191538</strain>
    </source>
</reference>
<dbReference type="Pfam" id="PF08661">
    <property type="entry name" value="Rep_fac-A_3"/>
    <property type="match status" value="1"/>
</dbReference>
<dbReference type="AlphaFoldDB" id="A0AA41S572"/>
<proteinExistence type="inferred from homology"/>
<comment type="caution">
    <text evidence="4">The sequence shown here is derived from an EMBL/GenBank/DDBJ whole genome shotgun (WGS) entry which is preliminary data.</text>
</comment>
<dbReference type="Proteomes" id="UP001177140">
    <property type="component" value="Unassembled WGS sequence"/>
</dbReference>
<comment type="similarity">
    <text evidence="2">Belongs to the replication factor A protein 3 family.</text>
</comment>
<dbReference type="GO" id="GO:0006310">
    <property type="term" value="P:DNA recombination"/>
    <property type="evidence" value="ECO:0007669"/>
    <property type="project" value="InterPro"/>
</dbReference>
<dbReference type="GO" id="GO:0006281">
    <property type="term" value="P:DNA repair"/>
    <property type="evidence" value="ECO:0007669"/>
    <property type="project" value="InterPro"/>
</dbReference>
<dbReference type="GO" id="GO:0006260">
    <property type="term" value="P:DNA replication"/>
    <property type="evidence" value="ECO:0007669"/>
    <property type="project" value="InterPro"/>
</dbReference>
<dbReference type="InterPro" id="IPR012340">
    <property type="entry name" value="NA-bd_OB-fold"/>
</dbReference>
<dbReference type="EMBL" id="JAJJMA010083942">
    <property type="protein sequence ID" value="MCL7028841.1"/>
    <property type="molecule type" value="Genomic_DNA"/>
</dbReference>
<keyword evidence="5" id="KW-1185">Reference proteome</keyword>
<dbReference type="CDD" id="cd04479">
    <property type="entry name" value="RPA3"/>
    <property type="match status" value="1"/>
</dbReference>
<comment type="subcellular location">
    <subcellularLocation>
        <location evidence="1">Nucleus</location>
    </subcellularLocation>
</comment>
<sequence>MEMYHLIESLYLYNLSLQEMDTMDTSNPAVFVNAELLSKFVGRKVRAVVQVLRIEGGSIIGTSSDDRQLTIKGPLPQQPLTTFVEVIGIAENGQSIRGEIFTNFGDNLDMFSYNRLGQLANAEHRSLFI</sequence>
<dbReference type="GO" id="GO:0003677">
    <property type="term" value="F:DNA binding"/>
    <property type="evidence" value="ECO:0007669"/>
    <property type="project" value="InterPro"/>
</dbReference>